<name>A0A939ITJ5_9ALTE</name>
<feature type="signal peptide" evidence="1">
    <location>
        <begin position="1"/>
        <end position="18"/>
    </location>
</feature>
<evidence type="ECO:0008006" key="4">
    <source>
        <dbReference type="Google" id="ProtNLM"/>
    </source>
</evidence>
<dbReference type="AlphaFoldDB" id="A0A939ITJ5"/>
<proteinExistence type="predicted"/>
<sequence length="102" mass="11356">MKSIILLMLAAFSLNAEPQDAPTWLGALQQGTFVQEKQLPQLKRPFVSRGLFAYDPDRKQLIWHTQAPLNNKLLIDEQGVAEEDAQGNPQVLTSDGQVSQVL</sequence>
<dbReference type="RefSeq" id="WP_369127389.1">
    <property type="nucleotide sequence ID" value="NZ_JAFKCV010000098.1"/>
</dbReference>
<keyword evidence="1" id="KW-0732">Signal</keyword>
<comment type="caution">
    <text evidence="2">The sequence shown here is derived from an EMBL/GenBank/DDBJ whole genome shotgun (WGS) entry which is preliminary data.</text>
</comment>
<dbReference type="EMBL" id="JAFKCV010000098">
    <property type="protein sequence ID" value="MBN7827852.1"/>
    <property type="molecule type" value="Genomic_DNA"/>
</dbReference>
<evidence type="ECO:0000313" key="3">
    <source>
        <dbReference type="Proteomes" id="UP000664654"/>
    </source>
</evidence>
<protein>
    <recommendedName>
        <fullName evidence="4">S9 family peptidase</fullName>
    </recommendedName>
</protein>
<feature type="non-terminal residue" evidence="2">
    <location>
        <position position="102"/>
    </location>
</feature>
<reference evidence="2" key="1">
    <citation type="submission" date="2021-03" db="EMBL/GenBank/DDBJ databases">
        <title>novel species isolated from a fishpond in China.</title>
        <authorList>
            <person name="Lu H."/>
            <person name="Cai Z."/>
        </authorList>
    </citation>
    <scope>NUCLEOTIDE SEQUENCE</scope>
    <source>
        <strain evidence="2">JCM 30855</strain>
    </source>
</reference>
<accession>A0A939ITJ5</accession>
<evidence type="ECO:0000256" key="1">
    <source>
        <dbReference type="SAM" id="SignalP"/>
    </source>
</evidence>
<organism evidence="2 3">
    <name type="scientific">Bowmanella dokdonensis</name>
    <dbReference type="NCBI Taxonomy" id="751969"/>
    <lineage>
        <taxon>Bacteria</taxon>
        <taxon>Pseudomonadati</taxon>
        <taxon>Pseudomonadota</taxon>
        <taxon>Gammaproteobacteria</taxon>
        <taxon>Alteromonadales</taxon>
        <taxon>Alteromonadaceae</taxon>
        <taxon>Bowmanella</taxon>
    </lineage>
</organism>
<feature type="chain" id="PRO_5037052356" description="S9 family peptidase" evidence="1">
    <location>
        <begin position="19"/>
        <end position="102"/>
    </location>
</feature>
<evidence type="ECO:0000313" key="2">
    <source>
        <dbReference type="EMBL" id="MBN7827852.1"/>
    </source>
</evidence>
<dbReference type="Proteomes" id="UP000664654">
    <property type="component" value="Unassembled WGS sequence"/>
</dbReference>
<keyword evidence="3" id="KW-1185">Reference proteome</keyword>
<gene>
    <name evidence="2" type="ORF">J0A66_21720</name>
</gene>